<gene>
    <name evidence="2" type="ORF">ACFFUT_05355</name>
</gene>
<dbReference type="RefSeq" id="WP_213889036.1">
    <property type="nucleotide sequence ID" value="NZ_JAGFNU010000005.1"/>
</dbReference>
<dbReference type="Gene3D" id="3.90.1200.10">
    <property type="match status" value="1"/>
</dbReference>
<feature type="domain" description="Aminoglycoside phosphotransferase" evidence="1">
    <location>
        <begin position="38"/>
        <end position="271"/>
    </location>
</feature>
<dbReference type="SUPFAM" id="SSF56112">
    <property type="entry name" value="Protein kinase-like (PK-like)"/>
    <property type="match status" value="1"/>
</dbReference>
<dbReference type="InterPro" id="IPR011009">
    <property type="entry name" value="Kinase-like_dom_sf"/>
</dbReference>
<dbReference type="InterPro" id="IPR002575">
    <property type="entry name" value="Aminoglycoside_PTrfase"/>
</dbReference>
<evidence type="ECO:0000259" key="1">
    <source>
        <dbReference type="Pfam" id="PF01636"/>
    </source>
</evidence>
<evidence type="ECO:0000313" key="2">
    <source>
        <dbReference type="EMBL" id="MFB9231211.1"/>
    </source>
</evidence>
<dbReference type="Proteomes" id="UP001589683">
    <property type="component" value="Unassembled WGS sequence"/>
</dbReference>
<proteinExistence type="predicted"/>
<dbReference type="EMBL" id="JBHMEA010000016">
    <property type="protein sequence ID" value="MFB9231211.1"/>
    <property type="molecule type" value="Genomic_DNA"/>
</dbReference>
<accession>A0ABV5JEA1</accession>
<evidence type="ECO:0000313" key="3">
    <source>
        <dbReference type="Proteomes" id="UP001589683"/>
    </source>
</evidence>
<organism evidence="2 3">
    <name type="scientific">Pseudohalocynthiibacter aestuariivivens</name>
    <dbReference type="NCBI Taxonomy" id="1591409"/>
    <lineage>
        <taxon>Bacteria</taxon>
        <taxon>Pseudomonadati</taxon>
        <taxon>Pseudomonadota</taxon>
        <taxon>Alphaproteobacteria</taxon>
        <taxon>Rhodobacterales</taxon>
        <taxon>Paracoccaceae</taxon>
        <taxon>Pseudohalocynthiibacter</taxon>
    </lineage>
</organism>
<keyword evidence="3" id="KW-1185">Reference proteome</keyword>
<sequence length="356" mass="39802">MGLHAQRNSQEGLHDPMITLSGQNAAFLANMGVKAEGWRQLPADASSRRYYRNSETPFGPALLMVTGADAPEFKAYVQIGRHLENLGLSAPQIYAEDASLGLALIEDFSDQTYTKLLNDGWDEAALYELAIDVLATLHEHPKATGVVVPFYDMEPLIKEANLLSEWFAPEAQRDANLVTFGAQYEALWRDALSDVAARQDTLVLRDFHVDNLILLNDRSGAACCGLLDFQDGLIGSFAYDVMSLAQDARRDLSDGLESHLLQRYFNLRPELDQKSFLQDFYILAAQRHAKVAGIFLRLSRRDGKDTYLRHIPRVLRLLDRALHAAGLDELKEFLDTSLPGWRDFKPAPNPKGTINS</sequence>
<comment type="caution">
    <text evidence="2">The sequence shown here is derived from an EMBL/GenBank/DDBJ whole genome shotgun (WGS) entry which is preliminary data.</text>
</comment>
<name>A0ABV5JEA1_9RHOB</name>
<reference evidence="2 3" key="1">
    <citation type="submission" date="2024-09" db="EMBL/GenBank/DDBJ databases">
        <authorList>
            <person name="Sun Q."/>
            <person name="Mori K."/>
        </authorList>
    </citation>
    <scope>NUCLEOTIDE SEQUENCE [LARGE SCALE GENOMIC DNA]</scope>
    <source>
        <strain evidence="2 3">CECT 8726</strain>
    </source>
</reference>
<dbReference type="Gene3D" id="3.30.200.20">
    <property type="entry name" value="Phosphorylase Kinase, domain 1"/>
    <property type="match status" value="1"/>
</dbReference>
<protein>
    <submittedName>
        <fullName evidence="2">Aminoglycoside phosphotransferase family protein</fullName>
    </submittedName>
</protein>
<dbReference type="Pfam" id="PF01636">
    <property type="entry name" value="APH"/>
    <property type="match status" value="1"/>
</dbReference>